<dbReference type="PANTHER" id="PTHR21704">
    <property type="entry name" value="NIPPED-B-LIKE PROTEIN DELANGIN SCC2-RELATED"/>
    <property type="match status" value="1"/>
</dbReference>
<organism evidence="1 2">
    <name type="scientific">Rotaria magnacalcarata</name>
    <dbReference type="NCBI Taxonomy" id="392030"/>
    <lineage>
        <taxon>Eukaryota</taxon>
        <taxon>Metazoa</taxon>
        <taxon>Spiralia</taxon>
        <taxon>Gnathifera</taxon>
        <taxon>Rotifera</taxon>
        <taxon>Eurotatoria</taxon>
        <taxon>Bdelloidea</taxon>
        <taxon>Philodinida</taxon>
        <taxon>Philodinidae</taxon>
        <taxon>Rotaria</taxon>
    </lineage>
</organism>
<dbReference type="InterPro" id="IPR016024">
    <property type="entry name" value="ARM-type_fold"/>
</dbReference>
<gene>
    <name evidence="1" type="ORF">SMN809_LOCUS79284</name>
</gene>
<dbReference type="GO" id="GO:0010468">
    <property type="term" value="P:regulation of gene expression"/>
    <property type="evidence" value="ECO:0007669"/>
    <property type="project" value="InterPro"/>
</dbReference>
<dbReference type="Pfam" id="PF12765">
    <property type="entry name" value="Cohesin_HEAT"/>
    <property type="match status" value="1"/>
</dbReference>
<dbReference type="GO" id="GO:0061775">
    <property type="term" value="F:cohesin loader activity"/>
    <property type="evidence" value="ECO:0007669"/>
    <property type="project" value="InterPro"/>
</dbReference>
<reference evidence="1" key="1">
    <citation type="submission" date="2021-02" db="EMBL/GenBank/DDBJ databases">
        <authorList>
            <person name="Nowell W R."/>
        </authorList>
    </citation>
    <scope>NUCLEOTIDE SEQUENCE</scope>
</reference>
<protein>
    <submittedName>
        <fullName evidence="1">Uncharacterized protein</fullName>
    </submittedName>
</protein>
<name>A0A8S3J5W8_9BILA</name>
<feature type="non-terminal residue" evidence="1">
    <location>
        <position position="1"/>
    </location>
</feature>
<proteinExistence type="predicted"/>
<accession>A0A8S3J5W8</accession>
<dbReference type="Gene3D" id="1.25.10.10">
    <property type="entry name" value="Leucine-rich Repeat Variant"/>
    <property type="match status" value="1"/>
</dbReference>
<dbReference type="Proteomes" id="UP000676336">
    <property type="component" value="Unassembled WGS sequence"/>
</dbReference>
<sequence length="198" mass="22637">LRDLNLTVERLTQTLTRRMKSSQAEIVDDDVDESMNNNGSKPSISVEDEIEIKKSEKLTTLKMLSIPEIARKQQRYTLDIEYDDICLLMRYLTSNRPFLKTFDVYLKQLAAIFQSEAGTNIRSKAMKCLCTVVEADPTVLARNDIKSCVKVGLTDKSISVREAAIDLIGRYIVQKQELILQYYDVLCERSIDTGKMEI</sequence>
<dbReference type="PANTHER" id="PTHR21704:SF18">
    <property type="entry name" value="NIPPED-B-LIKE PROTEIN"/>
    <property type="match status" value="1"/>
</dbReference>
<dbReference type="GO" id="GO:0140588">
    <property type="term" value="P:chromatin looping"/>
    <property type="evidence" value="ECO:0007669"/>
    <property type="project" value="InterPro"/>
</dbReference>
<dbReference type="GO" id="GO:1990414">
    <property type="term" value="P:replication-born double-strand break repair via sister chromatid exchange"/>
    <property type="evidence" value="ECO:0007669"/>
    <property type="project" value="TreeGrafter"/>
</dbReference>
<dbReference type="InterPro" id="IPR026003">
    <property type="entry name" value="Cohesin_HEAT"/>
</dbReference>
<dbReference type="EMBL" id="CAJOBI010342098">
    <property type="protein sequence ID" value="CAF5214404.1"/>
    <property type="molecule type" value="Genomic_DNA"/>
</dbReference>
<dbReference type="GO" id="GO:0003682">
    <property type="term" value="F:chromatin binding"/>
    <property type="evidence" value="ECO:0007669"/>
    <property type="project" value="TreeGrafter"/>
</dbReference>
<dbReference type="GO" id="GO:0090694">
    <property type="term" value="C:Scc2-Scc4 cohesin loading complex"/>
    <property type="evidence" value="ECO:0007669"/>
    <property type="project" value="TreeGrafter"/>
</dbReference>
<dbReference type="GO" id="GO:0071169">
    <property type="term" value="P:establishment of protein localization to chromatin"/>
    <property type="evidence" value="ECO:0007669"/>
    <property type="project" value="TreeGrafter"/>
</dbReference>
<evidence type="ECO:0000313" key="2">
    <source>
        <dbReference type="Proteomes" id="UP000676336"/>
    </source>
</evidence>
<dbReference type="InterPro" id="IPR011989">
    <property type="entry name" value="ARM-like"/>
</dbReference>
<dbReference type="InterPro" id="IPR033031">
    <property type="entry name" value="Scc2/Nipped-B"/>
</dbReference>
<dbReference type="SUPFAM" id="SSF48371">
    <property type="entry name" value="ARM repeat"/>
    <property type="match status" value="1"/>
</dbReference>
<dbReference type="GO" id="GO:0034087">
    <property type="term" value="P:establishment of mitotic sister chromatid cohesion"/>
    <property type="evidence" value="ECO:0007669"/>
    <property type="project" value="TreeGrafter"/>
</dbReference>
<comment type="caution">
    <text evidence="1">The sequence shown here is derived from an EMBL/GenBank/DDBJ whole genome shotgun (WGS) entry which is preliminary data.</text>
</comment>
<dbReference type="AlphaFoldDB" id="A0A8S3J5W8"/>
<evidence type="ECO:0000313" key="1">
    <source>
        <dbReference type="EMBL" id="CAF5214404.1"/>
    </source>
</evidence>